<feature type="compositionally biased region" description="Basic and acidic residues" evidence="4">
    <location>
        <begin position="400"/>
        <end position="411"/>
    </location>
</feature>
<comment type="similarity">
    <text evidence="1">Belongs to the SH3BP5 family.</text>
</comment>
<dbReference type="PANTHER" id="PTHR19423">
    <property type="entry name" value="SH3 DOMAIN-BINDING PROTEIN 5"/>
    <property type="match status" value="1"/>
</dbReference>
<feature type="region of interest" description="Disordered" evidence="4">
    <location>
        <begin position="400"/>
        <end position="419"/>
    </location>
</feature>
<dbReference type="Pfam" id="PF05276">
    <property type="entry name" value="SH3BP5"/>
    <property type="match status" value="1"/>
</dbReference>
<dbReference type="OrthoDB" id="446789at2759"/>
<comment type="caution">
    <text evidence="5">The sequence shown here is derived from an EMBL/GenBank/DDBJ whole genome shotgun (WGS) entry which is preliminary data.</text>
</comment>
<keyword evidence="2 3" id="KW-0175">Coiled coil</keyword>
<keyword evidence="6" id="KW-1185">Reference proteome</keyword>
<reference evidence="5" key="1">
    <citation type="submission" date="2022-03" db="EMBL/GenBank/DDBJ databases">
        <authorList>
            <person name="Martin C."/>
        </authorList>
    </citation>
    <scope>NUCLEOTIDE SEQUENCE</scope>
</reference>
<dbReference type="EMBL" id="CAIIXF020000007">
    <property type="protein sequence ID" value="CAH1789028.1"/>
    <property type="molecule type" value="Genomic_DNA"/>
</dbReference>
<dbReference type="Proteomes" id="UP000749559">
    <property type="component" value="Unassembled WGS sequence"/>
</dbReference>
<evidence type="ECO:0008006" key="7">
    <source>
        <dbReference type="Google" id="ProtNLM"/>
    </source>
</evidence>
<dbReference type="PANTHER" id="PTHR19423:SF1">
    <property type="entry name" value="SH3 DOMAIN-BINDING PROTEIN 5"/>
    <property type="match status" value="1"/>
</dbReference>
<dbReference type="GO" id="GO:0005737">
    <property type="term" value="C:cytoplasm"/>
    <property type="evidence" value="ECO:0007669"/>
    <property type="project" value="TreeGrafter"/>
</dbReference>
<name>A0A8S4P7L9_OWEFU</name>
<feature type="region of interest" description="Disordered" evidence="4">
    <location>
        <begin position="337"/>
        <end position="383"/>
    </location>
</feature>
<sequence>MSCTVEEDDIETENPDNIEVDPRVQDELEKLNCSSDEINKLEIQLDEARNKFKTTLEDSTQKLNQIYKSSKRNIEKSRPYYDSVKTAKEAQTATQEAARRYQRAVGVYRAAKETVSLAEERMRATLKENREFDPAWQEMLNHATIKFMDSEKEKTQSERDHLSKSMHLSQVQHQVLILERSHKNNIRKSKAYFDMKFAVEGKLEEQKKNVEVLQKSVNEAKKRYSSVLQCLETISEQIHEKRQSKVWREARTPGVGADSDDMSDIYEFNIDNLGLGIDFDGDLCSEPTKSNTGTTDSLNASLSGLDSIDGLPTKRSSLFTEDDPENCPCPVCEDRQKNSVGEGQISDHDYLPLPAGASAGPSPSTSVSHMTSQDGLESIGVSSNTSLSNILDNIPHNEADTENEAHDHSEDYNEDEAGNNMTNVNVNINTVEAIEPPNDSINEKNIPENDAVFENEPVKETFQENEKVCDTLVMAILDTNENIPKIKIEENASGIKQQVIEEAGKH</sequence>
<feature type="coiled-coil region" evidence="3">
    <location>
        <begin position="24"/>
        <end position="58"/>
    </location>
</feature>
<dbReference type="GO" id="GO:0004860">
    <property type="term" value="F:protein kinase inhibitor activity"/>
    <property type="evidence" value="ECO:0007669"/>
    <property type="project" value="TreeGrafter"/>
</dbReference>
<evidence type="ECO:0000256" key="1">
    <source>
        <dbReference type="ARBA" id="ARBA00007796"/>
    </source>
</evidence>
<feature type="compositionally biased region" description="Low complexity" evidence="4">
    <location>
        <begin position="351"/>
        <end position="364"/>
    </location>
</feature>
<feature type="compositionally biased region" description="Polar residues" evidence="4">
    <location>
        <begin position="365"/>
        <end position="383"/>
    </location>
</feature>
<accession>A0A8S4P7L9</accession>
<evidence type="ECO:0000313" key="6">
    <source>
        <dbReference type="Proteomes" id="UP000749559"/>
    </source>
</evidence>
<evidence type="ECO:0000256" key="3">
    <source>
        <dbReference type="SAM" id="Coils"/>
    </source>
</evidence>
<dbReference type="InterPro" id="IPR007940">
    <property type="entry name" value="SH3BP5"/>
</dbReference>
<evidence type="ECO:0000256" key="4">
    <source>
        <dbReference type="SAM" id="MobiDB-lite"/>
    </source>
</evidence>
<protein>
    <recommendedName>
        <fullName evidence="7">SH3 domain-binding protein 5-like protein</fullName>
    </recommendedName>
</protein>
<organism evidence="5 6">
    <name type="scientific">Owenia fusiformis</name>
    <name type="common">Polychaete worm</name>
    <dbReference type="NCBI Taxonomy" id="6347"/>
    <lineage>
        <taxon>Eukaryota</taxon>
        <taxon>Metazoa</taxon>
        <taxon>Spiralia</taxon>
        <taxon>Lophotrochozoa</taxon>
        <taxon>Annelida</taxon>
        <taxon>Polychaeta</taxon>
        <taxon>Sedentaria</taxon>
        <taxon>Canalipalpata</taxon>
        <taxon>Sabellida</taxon>
        <taxon>Oweniida</taxon>
        <taxon>Oweniidae</taxon>
        <taxon>Owenia</taxon>
    </lineage>
</organism>
<dbReference type="GO" id="GO:0035556">
    <property type="term" value="P:intracellular signal transduction"/>
    <property type="evidence" value="ECO:0007669"/>
    <property type="project" value="InterPro"/>
</dbReference>
<gene>
    <name evidence="5" type="ORF">OFUS_LOCUS14461</name>
</gene>
<evidence type="ECO:0000313" key="5">
    <source>
        <dbReference type="EMBL" id="CAH1789028.1"/>
    </source>
</evidence>
<proteinExistence type="inferred from homology"/>
<evidence type="ECO:0000256" key="2">
    <source>
        <dbReference type="ARBA" id="ARBA00023054"/>
    </source>
</evidence>
<dbReference type="AlphaFoldDB" id="A0A8S4P7L9"/>